<gene>
    <name evidence="2" type="ORF">FHU37_005111</name>
</gene>
<feature type="compositionally biased region" description="Gly residues" evidence="1">
    <location>
        <begin position="81"/>
        <end position="92"/>
    </location>
</feature>
<name>A0A853ACJ7_9ACTN</name>
<dbReference type="RefSeq" id="WP_179816971.1">
    <property type="nucleotide sequence ID" value="NZ_JACBZD010000002.1"/>
</dbReference>
<feature type="compositionally biased region" description="Basic and acidic residues" evidence="1">
    <location>
        <begin position="66"/>
        <end position="78"/>
    </location>
</feature>
<dbReference type="AlphaFoldDB" id="A0A853ACJ7"/>
<evidence type="ECO:0000313" key="2">
    <source>
        <dbReference type="EMBL" id="NYI08082.1"/>
    </source>
</evidence>
<protein>
    <submittedName>
        <fullName evidence="2">Uncharacterized protein</fullName>
    </submittedName>
</protein>
<evidence type="ECO:0000313" key="3">
    <source>
        <dbReference type="Proteomes" id="UP000567795"/>
    </source>
</evidence>
<dbReference type="Proteomes" id="UP000567795">
    <property type="component" value="Unassembled WGS sequence"/>
</dbReference>
<feature type="region of interest" description="Disordered" evidence="1">
    <location>
        <begin position="42"/>
        <end position="92"/>
    </location>
</feature>
<reference evidence="2 3" key="1">
    <citation type="submission" date="2020-07" db="EMBL/GenBank/DDBJ databases">
        <title>Sequencing the genomes of 1000 actinobacteria strains.</title>
        <authorList>
            <person name="Klenk H.-P."/>
        </authorList>
    </citation>
    <scope>NUCLEOTIDE SEQUENCE [LARGE SCALE GENOMIC DNA]</scope>
    <source>
        <strain evidence="2 3">DSM 42178</strain>
    </source>
</reference>
<organism evidence="2 3">
    <name type="scientific">Allostreptomyces psammosilenae</name>
    <dbReference type="NCBI Taxonomy" id="1892865"/>
    <lineage>
        <taxon>Bacteria</taxon>
        <taxon>Bacillati</taxon>
        <taxon>Actinomycetota</taxon>
        <taxon>Actinomycetes</taxon>
        <taxon>Kitasatosporales</taxon>
        <taxon>Streptomycetaceae</taxon>
        <taxon>Allostreptomyces</taxon>
    </lineage>
</organism>
<proteinExistence type="predicted"/>
<comment type="caution">
    <text evidence="2">The sequence shown here is derived from an EMBL/GenBank/DDBJ whole genome shotgun (WGS) entry which is preliminary data.</text>
</comment>
<keyword evidence="3" id="KW-1185">Reference proteome</keyword>
<dbReference type="EMBL" id="JACBZD010000002">
    <property type="protein sequence ID" value="NYI08082.1"/>
    <property type="molecule type" value="Genomic_DNA"/>
</dbReference>
<evidence type="ECO:0000256" key="1">
    <source>
        <dbReference type="SAM" id="MobiDB-lite"/>
    </source>
</evidence>
<sequence length="92" mass="9635">MLEIRDGRPVFGDILGLLESWDDQGITVRRADGEVVRVPHAALVAGKTVPPPPPRRRPRGPAGGRPAERAGEQADQRAEGPAGGPGEEGGAR</sequence>
<accession>A0A853ACJ7</accession>